<protein>
    <submittedName>
        <fullName evidence="2">Uncharacterized protein</fullName>
    </submittedName>
</protein>
<dbReference type="AlphaFoldDB" id="A0A6A0AMI2"/>
<feature type="region of interest" description="Disordered" evidence="1">
    <location>
        <begin position="1"/>
        <end position="23"/>
    </location>
</feature>
<dbReference type="EMBL" id="BLLF01009691">
    <property type="protein sequence ID" value="GFH33798.1"/>
    <property type="molecule type" value="Genomic_DNA"/>
</dbReference>
<evidence type="ECO:0000256" key="1">
    <source>
        <dbReference type="SAM" id="MobiDB-lite"/>
    </source>
</evidence>
<comment type="caution">
    <text evidence="2">The sequence shown here is derived from an EMBL/GenBank/DDBJ whole genome shotgun (WGS) entry which is preliminary data.</text>
</comment>
<gene>
    <name evidence="2" type="ORF">HaLaN_33219</name>
</gene>
<evidence type="ECO:0000313" key="3">
    <source>
        <dbReference type="Proteomes" id="UP000485058"/>
    </source>
</evidence>
<accession>A0A6A0AMI2</accession>
<reference evidence="2 3" key="1">
    <citation type="submission" date="2020-02" db="EMBL/GenBank/DDBJ databases">
        <title>Draft genome sequence of Haematococcus lacustris strain NIES-144.</title>
        <authorList>
            <person name="Morimoto D."/>
            <person name="Nakagawa S."/>
            <person name="Yoshida T."/>
            <person name="Sawayama S."/>
        </authorList>
    </citation>
    <scope>NUCLEOTIDE SEQUENCE [LARGE SCALE GENOMIC DNA]</scope>
    <source>
        <strain evidence="2 3">NIES-144</strain>
    </source>
</reference>
<feature type="compositionally biased region" description="Basic and acidic residues" evidence="1">
    <location>
        <begin position="54"/>
        <end position="63"/>
    </location>
</feature>
<dbReference type="Proteomes" id="UP000485058">
    <property type="component" value="Unassembled WGS sequence"/>
</dbReference>
<evidence type="ECO:0000313" key="2">
    <source>
        <dbReference type="EMBL" id="GFH33798.1"/>
    </source>
</evidence>
<feature type="non-terminal residue" evidence="2">
    <location>
        <position position="86"/>
    </location>
</feature>
<organism evidence="2 3">
    <name type="scientific">Haematococcus lacustris</name>
    <name type="common">Green alga</name>
    <name type="synonym">Haematococcus pluvialis</name>
    <dbReference type="NCBI Taxonomy" id="44745"/>
    <lineage>
        <taxon>Eukaryota</taxon>
        <taxon>Viridiplantae</taxon>
        <taxon>Chlorophyta</taxon>
        <taxon>core chlorophytes</taxon>
        <taxon>Chlorophyceae</taxon>
        <taxon>CS clade</taxon>
        <taxon>Chlamydomonadales</taxon>
        <taxon>Haematococcaceae</taxon>
        <taxon>Haematococcus</taxon>
    </lineage>
</organism>
<proteinExistence type="predicted"/>
<name>A0A6A0AMI2_HAELA</name>
<feature type="compositionally biased region" description="Polar residues" evidence="1">
    <location>
        <begin position="75"/>
        <end position="86"/>
    </location>
</feature>
<feature type="region of interest" description="Disordered" evidence="1">
    <location>
        <begin position="54"/>
        <end position="86"/>
    </location>
</feature>
<keyword evidence="3" id="KW-1185">Reference proteome</keyword>
<sequence>MSWGWVKVVRPPHQRQGGEQSRRAESTVAMLVCSPQWLLNKAWPVQAPVMNSHEPAEAEERAAVRMKGGKRLANEQAQPAQSELAK</sequence>